<dbReference type="Proteomes" id="UP000014760">
    <property type="component" value="Unassembled WGS sequence"/>
</dbReference>
<reference evidence="3" key="1">
    <citation type="submission" date="2012-12" db="EMBL/GenBank/DDBJ databases">
        <authorList>
            <person name="Hellsten U."/>
            <person name="Grimwood J."/>
            <person name="Chapman J.A."/>
            <person name="Shapiro H."/>
            <person name="Aerts A."/>
            <person name="Otillar R.P."/>
            <person name="Terry A.Y."/>
            <person name="Boore J.L."/>
            <person name="Simakov O."/>
            <person name="Marletaz F."/>
            <person name="Cho S.-J."/>
            <person name="Edsinger-Gonzales E."/>
            <person name="Havlak P."/>
            <person name="Kuo D.-H."/>
            <person name="Larsson T."/>
            <person name="Lv J."/>
            <person name="Arendt D."/>
            <person name="Savage R."/>
            <person name="Osoegawa K."/>
            <person name="de Jong P."/>
            <person name="Lindberg D.R."/>
            <person name="Seaver E.C."/>
            <person name="Weisblat D.A."/>
            <person name="Putnam N.H."/>
            <person name="Grigoriev I.V."/>
            <person name="Rokhsar D.S."/>
        </authorList>
    </citation>
    <scope>NUCLEOTIDE SEQUENCE</scope>
    <source>
        <strain evidence="3">I ESC-2004</strain>
    </source>
</reference>
<dbReference type="AlphaFoldDB" id="X2AMK6"/>
<evidence type="ECO:0000256" key="1">
    <source>
        <dbReference type="SAM" id="MobiDB-lite"/>
    </source>
</evidence>
<name>X2AMK6_CAPTE</name>
<dbReference type="EMBL" id="AMQN01000223">
    <property type="status" value="NOT_ANNOTATED_CDS"/>
    <property type="molecule type" value="Genomic_DNA"/>
</dbReference>
<sequence length="217" mass="24083">MADTNYEDNVVANGQAEGEVTANYENVTLNQEEVVDERPSEEVEQPVEQVEEPPQVEETPQVEEETPQAEEQDLPPPPPEVEAYSSPVQDDVLLPPPAAVPEPDVASDNGQDAEADDRPVIELFVKGCTGGLGGKIRCSAHVEHFRLAFTIDGSASQLFHSVHVDMTDMEQVKNLRLQALWNDKTTTMKHTTVRETQIIVLDSPKMIVHLNDDKLFF</sequence>
<protein>
    <submittedName>
        <fullName evidence="2">Uncharacterized protein</fullName>
    </submittedName>
</protein>
<dbReference type="EnsemblMetazoa" id="CapteT217715">
    <property type="protein sequence ID" value="CapteP217715"/>
    <property type="gene ID" value="CapteG217715"/>
</dbReference>
<evidence type="ECO:0000313" key="2">
    <source>
        <dbReference type="EnsemblMetazoa" id="CapteP217715"/>
    </source>
</evidence>
<feature type="compositionally biased region" description="Acidic residues" evidence="1">
    <location>
        <begin position="42"/>
        <end position="73"/>
    </location>
</feature>
<reference evidence="2" key="3">
    <citation type="submission" date="2015-06" db="UniProtKB">
        <authorList>
            <consortium name="EnsemblMetazoa"/>
        </authorList>
    </citation>
    <scope>IDENTIFICATION</scope>
</reference>
<organism evidence="2 3">
    <name type="scientific">Capitella teleta</name>
    <name type="common">Polychaete worm</name>
    <dbReference type="NCBI Taxonomy" id="283909"/>
    <lineage>
        <taxon>Eukaryota</taxon>
        <taxon>Metazoa</taxon>
        <taxon>Spiralia</taxon>
        <taxon>Lophotrochozoa</taxon>
        <taxon>Annelida</taxon>
        <taxon>Polychaeta</taxon>
        <taxon>Sedentaria</taxon>
        <taxon>Scolecida</taxon>
        <taxon>Capitellidae</taxon>
        <taxon>Capitella</taxon>
    </lineage>
</organism>
<reference evidence="3" key="2">
    <citation type="journal article" date="2013" name="Nature">
        <title>Insights into bilaterian evolution from three spiralian genomes.</title>
        <authorList>
            <person name="Simakov O."/>
            <person name="Marletaz F."/>
            <person name="Cho S.J."/>
            <person name="Edsinger-Gonzales E."/>
            <person name="Havlak P."/>
            <person name="Hellsten U."/>
            <person name="Kuo D.H."/>
            <person name="Larsson T."/>
            <person name="Lv J."/>
            <person name="Arendt D."/>
            <person name="Savage R."/>
            <person name="Osoegawa K."/>
            <person name="de Jong P."/>
            <person name="Grimwood J."/>
            <person name="Chapman J.A."/>
            <person name="Shapiro H."/>
            <person name="Aerts A."/>
            <person name="Otillar R.P."/>
            <person name="Terry A.Y."/>
            <person name="Boore J.L."/>
            <person name="Grigoriev I.V."/>
            <person name="Lindberg D.R."/>
            <person name="Seaver E.C."/>
            <person name="Weisblat D.A."/>
            <person name="Putnam N.H."/>
            <person name="Rokhsar D.S."/>
        </authorList>
    </citation>
    <scope>NUCLEOTIDE SEQUENCE</scope>
    <source>
        <strain evidence="3">I ESC-2004</strain>
    </source>
</reference>
<feature type="region of interest" description="Disordered" evidence="1">
    <location>
        <begin position="1"/>
        <end position="113"/>
    </location>
</feature>
<accession>X2AMK6</accession>
<evidence type="ECO:0000313" key="3">
    <source>
        <dbReference type="Proteomes" id="UP000014760"/>
    </source>
</evidence>
<keyword evidence="3" id="KW-1185">Reference proteome</keyword>
<proteinExistence type="predicted"/>
<dbReference type="HOGENOM" id="CLU_1273331_0_0_1"/>